<feature type="compositionally biased region" description="Basic and acidic residues" evidence="11">
    <location>
        <begin position="1"/>
        <end position="18"/>
    </location>
</feature>
<dbReference type="InterPro" id="IPR029028">
    <property type="entry name" value="Alpha/beta_knot_MTases"/>
</dbReference>
<keyword evidence="5" id="KW-0489">Methyltransferase</keyword>
<evidence type="ECO:0000256" key="4">
    <source>
        <dbReference type="ARBA" id="ARBA00022552"/>
    </source>
</evidence>
<evidence type="ECO:0000256" key="3">
    <source>
        <dbReference type="ARBA" id="ARBA00022517"/>
    </source>
</evidence>
<keyword evidence="4" id="KW-0698">rRNA processing</keyword>
<name>A0AAV8UX39_9RHOD</name>
<dbReference type="GO" id="GO:0070037">
    <property type="term" value="F:rRNA (pseudouridine) methyltransferase activity"/>
    <property type="evidence" value="ECO:0007669"/>
    <property type="project" value="InterPro"/>
</dbReference>
<accession>A0AAV8UX39</accession>
<organism evidence="12 13">
    <name type="scientific">Rhodosorus marinus</name>
    <dbReference type="NCBI Taxonomy" id="101924"/>
    <lineage>
        <taxon>Eukaryota</taxon>
        <taxon>Rhodophyta</taxon>
        <taxon>Stylonematophyceae</taxon>
        <taxon>Stylonematales</taxon>
        <taxon>Stylonemataceae</taxon>
        <taxon>Rhodosorus</taxon>
    </lineage>
</organism>
<evidence type="ECO:0000256" key="7">
    <source>
        <dbReference type="ARBA" id="ARBA00022691"/>
    </source>
</evidence>
<evidence type="ECO:0000256" key="8">
    <source>
        <dbReference type="ARBA" id="ARBA00022730"/>
    </source>
</evidence>
<evidence type="ECO:0000256" key="9">
    <source>
        <dbReference type="ARBA" id="ARBA00022884"/>
    </source>
</evidence>
<dbReference type="EMBL" id="JAMWBK010000003">
    <property type="protein sequence ID" value="KAJ8907170.1"/>
    <property type="molecule type" value="Genomic_DNA"/>
</dbReference>
<keyword evidence="10" id="KW-0539">Nucleus</keyword>
<gene>
    <name evidence="12" type="ORF">NDN08_003652</name>
</gene>
<evidence type="ECO:0000256" key="6">
    <source>
        <dbReference type="ARBA" id="ARBA00022679"/>
    </source>
</evidence>
<keyword evidence="7" id="KW-0949">S-adenosyl-L-methionine</keyword>
<dbReference type="AlphaFoldDB" id="A0AAV8UX39"/>
<comment type="similarity">
    <text evidence="2">Belongs to the class IV-like SAM-binding methyltransferase superfamily. RNA methyltransferase NEP1 family.</text>
</comment>
<keyword evidence="9" id="KW-0694">RNA-binding</keyword>
<keyword evidence="13" id="KW-1185">Reference proteome</keyword>
<comment type="subcellular location">
    <subcellularLocation>
        <location evidence="1">Nucleus</location>
        <location evidence="1">Nucleolus</location>
    </subcellularLocation>
</comment>
<feature type="region of interest" description="Disordered" evidence="11">
    <location>
        <begin position="1"/>
        <end position="34"/>
    </location>
</feature>
<dbReference type="PANTHER" id="PTHR12636">
    <property type="entry name" value="NEP1/MRA1"/>
    <property type="match status" value="1"/>
</dbReference>
<evidence type="ECO:0000256" key="10">
    <source>
        <dbReference type="ARBA" id="ARBA00023242"/>
    </source>
</evidence>
<dbReference type="Pfam" id="PF03587">
    <property type="entry name" value="EMG1"/>
    <property type="match status" value="1"/>
</dbReference>
<evidence type="ECO:0000256" key="5">
    <source>
        <dbReference type="ARBA" id="ARBA00022603"/>
    </source>
</evidence>
<reference evidence="12 13" key="1">
    <citation type="journal article" date="2023" name="Nat. Commun.">
        <title>Origin of minicircular mitochondrial genomes in red algae.</title>
        <authorList>
            <person name="Lee Y."/>
            <person name="Cho C.H."/>
            <person name="Lee Y.M."/>
            <person name="Park S.I."/>
            <person name="Yang J.H."/>
            <person name="West J.A."/>
            <person name="Bhattacharya D."/>
            <person name="Yoon H.S."/>
        </authorList>
    </citation>
    <scope>NUCLEOTIDE SEQUENCE [LARGE SCALE GENOMIC DNA]</scope>
    <source>
        <strain evidence="12 13">CCMP1338</strain>
        <tissue evidence="12">Whole cell</tissue>
    </source>
</reference>
<proteinExistence type="inferred from homology"/>
<sequence>MKSGVRKRESKDADDGQMRRKKRKEERKQSASMYKAILDGNDAGQLDDSDAGLASAVAPETSVKKVIVVLDCANLEVVKRQRGSGSTLLAADEHKGIIKRSGKDPAEVRPDVAHQCLLALLDSPLNKSGHLQVYVRTSKNVLIELHPQLRIPRTFRRFSGLMAELLSKFKIRATNSQDTLMKVIRNPVTSHLPVGSAKFAFSFNSEKMVNVVDHAKEVVETREGESVVYVIGAMAKGKVEADWVEDTLSVSNYPLSGACCKDDKGTKDGFINERLKLRNLQHPDFTNMPTPVCIQTDKLAIIEL</sequence>
<dbReference type="CDD" id="cd18088">
    <property type="entry name" value="Nep1-like"/>
    <property type="match status" value="1"/>
</dbReference>
<evidence type="ECO:0000256" key="11">
    <source>
        <dbReference type="SAM" id="MobiDB-lite"/>
    </source>
</evidence>
<evidence type="ECO:0000313" key="12">
    <source>
        <dbReference type="EMBL" id="KAJ8907170.1"/>
    </source>
</evidence>
<keyword evidence="3" id="KW-0690">Ribosome biogenesis</keyword>
<dbReference type="PANTHER" id="PTHR12636:SF5">
    <property type="entry name" value="RIBOSOMAL RNA SMALL SUBUNIT METHYLTRANSFERASE NEP1"/>
    <property type="match status" value="1"/>
</dbReference>
<keyword evidence="6" id="KW-0808">Transferase</keyword>
<dbReference type="InterPro" id="IPR029026">
    <property type="entry name" value="tRNA_m1G_MTases_N"/>
</dbReference>
<evidence type="ECO:0000256" key="2">
    <source>
        <dbReference type="ARBA" id="ARBA00008115"/>
    </source>
</evidence>
<comment type="caution">
    <text evidence="12">The sequence shown here is derived from an EMBL/GenBank/DDBJ whole genome shotgun (WGS) entry which is preliminary data.</text>
</comment>
<dbReference type="Proteomes" id="UP001157974">
    <property type="component" value="Unassembled WGS sequence"/>
</dbReference>
<evidence type="ECO:0000313" key="13">
    <source>
        <dbReference type="Proteomes" id="UP001157974"/>
    </source>
</evidence>
<dbReference type="GO" id="GO:0032040">
    <property type="term" value="C:small-subunit processome"/>
    <property type="evidence" value="ECO:0007669"/>
    <property type="project" value="TreeGrafter"/>
</dbReference>
<evidence type="ECO:0000256" key="1">
    <source>
        <dbReference type="ARBA" id="ARBA00004604"/>
    </source>
</evidence>
<dbReference type="Gene3D" id="3.40.1280.10">
    <property type="match status" value="1"/>
</dbReference>
<dbReference type="SUPFAM" id="SSF75217">
    <property type="entry name" value="alpha/beta knot"/>
    <property type="match status" value="1"/>
</dbReference>
<dbReference type="FunFam" id="3.40.1280.10:FF:000003">
    <property type="entry name" value="Ribosomal RNA small subunit methyltransferase"/>
    <property type="match status" value="1"/>
</dbReference>
<protein>
    <recommendedName>
        <fullName evidence="14">Ribosomal RNA small subunit methyltransferase NEP1</fullName>
    </recommendedName>
</protein>
<keyword evidence="8" id="KW-0699">rRNA-binding</keyword>
<dbReference type="InterPro" id="IPR005304">
    <property type="entry name" value="Rbsml_bgen_MeTrfase_EMG1/NEP1"/>
</dbReference>
<dbReference type="GO" id="GO:0070475">
    <property type="term" value="P:rRNA base methylation"/>
    <property type="evidence" value="ECO:0007669"/>
    <property type="project" value="InterPro"/>
</dbReference>
<evidence type="ECO:0008006" key="14">
    <source>
        <dbReference type="Google" id="ProtNLM"/>
    </source>
</evidence>
<dbReference type="GO" id="GO:0019843">
    <property type="term" value="F:rRNA binding"/>
    <property type="evidence" value="ECO:0007669"/>
    <property type="project" value="UniProtKB-KW"/>
</dbReference>